<feature type="compositionally biased region" description="Pro residues" evidence="1">
    <location>
        <begin position="512"/>
        <end position="522"/>
    </location>
</feature>
<feature type="region of interest" description="Disordered" evidence="1">
    <location>
        <begin position="255"/>
        <end position="374"/>
    </location>
</feature>
<keyword evidence="2" id="KW-0812">Transmembrane</keyword>
<reference evidence="5" key="1">
    <citation type="submission" date="2015-09" db="EMBL/GenBank/DDBJ databases">
        <authorList>
            <person name="Sai Rama Sridatta P."/>
        </authorList>
    </citation>
    <scope>NUCLEOTIDE SEQUENCE [LARGE SCALE GENOMIC DNA]</scope>
</reference>
<accession>A0A4W6CLI3</accession>
<feature type="signal peptide" evidence="3">
    <location>
        <begin position="1"/>
        <end position="25"/>
    </location>
</feature>
<reference evidence="6" key="2">
    <citation type="submission" date="2025-04" db="UniProtKB">
        <authorList>
            <consortium name="RefSeq"/>
        </authorList>
    </citation>
    <scope>IDENTIFICATION</scope>
    <source>
        <tissue evidence="6">Brain</tissue>
    </source>
</reference>
<keyword evidence="3" id="KW-0732">Signal</keyword>
<feature type="chain" id="PRO_5044612699" evidence="3">
    <location>
        <begin position="26"/>
        <end position="651"/>
    </location>
</feature>
<sequence length="651" mass="72822">MPSQTKSTPLTVTVLAALWVSLGRCGVSVSPGPGCDNGKLSLDRDLPADAVYWDCSVSTWPESIQRHPSIDSVYDPEPARQICMNKPVSYNHTIPNSGAYRPVRAESGEYLYCPPQRWLNNLHHGSTVLLYHPCAPLHERHLLSVLARSCLSEYIITPHPELNKHMPIALVSWGRTLELPSLASSDVCEWLEATTAKRNEISGVNHIRKYNLLLTWPAKQHQQQHIHPEERSTKMKKSVRQCCEQTISALLNEEMETELESSSMKKESLKEMEKEGRSRQIRATIIEKQESAKDVKERDNTTHASTFLTDQTNTTILRGTGGVQNTLGPSADSSPGNRTLSDPPGPREVSSQSKIQNPNQGFTSRPTAPLGSKMSTMTDTITTVMPQLSPKHTDPKNTNPSADMDVPPDDVDSEHNHTARPEALTLSSKAEGTDSAKQRSKDTAKHSMTEKDSKEKNYDKHITADRKMKDNEVVDVKERELEHKKTHSATHTHHKSENKGFDSVSKSQSEFPPKPQQHPNPQPAVYLPNSHNCDSCKAGEHCDCTKASGTVARAAVVNKVLPRTPRTDEAVWAAAALGFLLVLLTLSVLHTRLYRHWRTTPSLYWHDPRQDYDSVADVIRRRLRIAKRRRKRGRRQECALLPNSSSSDELA</sequence>
<proteinExistence type="predicted"/>
<keyword evidence="2" id="KW-1133">Transmembrane helix</keyword>
<dbReference type="CTD" id="90313"/>
<dbReference type="Proteomes" id="UP000314980">
    <property type="component" value="Unassembled WGS sequence"/>
</dbReference>
<dbReference type="Ensembl" id="ENSLCAT00010013440.1">
    <property type="protein sequence ID" value="ENSLCAP00010013163.1"/>
    <property type="gene ID" value="ENSLCAG00010006230.1"/>
</dbReference>
<dbReference type="GeneID" id="108898822"/>
<feature type="compositionally biased region" description="Polar residues" evidence="1">
    <location>
        <begin position="302"/>
        <end position="340"/>
    </location>
</feature>
<dbReference type="GO" id="GO:0005737">
    <property type="term" value="C:cytoplasm"/>
    <property type="evidence" value="ECO:0007669"/>
    <property type="project" value="TreeGrafter"/>
</dbReference>
<feature type="region of interest" description="Disordered" evidence="1">
    <location>
        <begin position="386"/>
        <end position="526"/>
    </location>
</feature>
<evidence type="ECO:0000256" key="1">
    <source>
        <dbReference type="SAM" id="MobiDB-lite"/>
    </source>
</evidence>
<feature type="transmembrane region" description="Helical" evidence="2">
    <location>
        <begin position="570"/>
        <end position="589"/>
    </location>
</feature>
<evidence type="ECO:0000256" key="2">
    <source>
        <dbReference type="SAM" id="Phobius"/>
    </source>
</evidence>
<feature type="compositionally biased region" description="Basic and acidic residues" evidence="1">
    <location>
        <begin position="431"/>
        <end position="483"/>
    </location>
</feature>
<dbReference type="InterPro" id="IPR021454">
    <property type="entry name" value="DUF3105"/>
</dbReference>
<evidence type="ECO:0000256" key="3">
    <source>
        <dbReference type="SAM" id="SignalP"/>
    </source>
</evidence>
<dbReference type="PANTHER" id="PTHR34179">
    <property type="entry name" value="TUMOR PROTEIN P53-INDUCIBLE PROTEIN 13"/>
    <property type="match status" value="1"/>
</dbReference>
<evidence type="ECO:0000313" key="5">
    <source>
        <dbReference type="Proteomes" id="UP000314980"/>
    </source>
</evidence>
<feature type="compositionally biased region" description="Basic and acidic residues" evidence="1">
    <location>
        <begin position="285"/>
        <end position="301"/>
    </location>
</feature>
<dbReference type="KEGG" id="lcf:108898822"/>
<feature type="compositionally biased region" description="Polar residues" evidence="1">
    <location>
        <begin position="349"/>
        <end position="366"/>
    </location>
</feature>
<dbReference type="STRING" id="8187.ENSLCAP00010013163"/>
<dbReference type="PANTHER" id="PTHR34179:SF1">
    <property type="entry name" value="TUMOR PROTEIN P53-INDUCIBLE PROTEIN 13"/>
    <property type="match status" value="1"/>
</dbReference>
<protein>
    <submittedName>
        <fullName evidence="6">Uncharacterized protein tp53i13</fullName>
    </submittedName>
</protein>
<dbReference type="Pfam" id="PF11303">
    <property type="entry name" value="DUF3105"/>
    <property type="match status" value="1"/>
</dbReference>
<dbReference type="OrthoDB" id="5960270at2759"/>
<dbReference type="GeneTree" id="ENSGT00390000008202"/>
<keyword evidence="2" id="KW-0472">Membrane</keyword>
<evidence type="ECO:0000313" key="6">
    <source>
        <dbReference type="RefSeq" id="XP_018554405.1"/>
    </source>
</evidence>
<reference evidence="4" key="3">
    <citation type="submission" date="2025-05" db="UniProtKB">
        <authorList>
            <consortium name="Ensembl"/>
        </authorList>
    </citation>
    <scope>IDENTIFICATION</scope>
</reference>
<feature type="compositionally biased region" description="Basic residues" evidence="1">
    <location>
        <begin position="484"/>
        <end position="494"/>
    </location>
</feature>
<feature type="compositionally biased region" description="Basic and acidic residues" evidence="1">
    <location>
        <begin position="263"/>
        <end position="278"/>
    </location>
</feature>
<keyword evidence="5" id="KW-1185">Reference proteome</keyword>
<organism evidence="4 5">
    <name type="scientific">Lates calcarifer</name>
    <name type="common">Barramundi</name>
    <name type="synonym">Holocentrus calcarifer</name>
    <dbReference type="NCBI Taxonomy" id="8187"/>
    <lineage>
        <taxon>Eukaryota</taxon>
        <taxon>Metazoa</taxon>
        <taxon>Chordata</taxon>
        <taxon>Craniata</taxon>
        <taxon>Vertebrata</taxon>
        <taxon>Euteleostomi</taxon>
        <taxon>Actinopterygii</taxon>
        <taxon>Neopterygii</taxon>
        <taxon>Teleostei</taxon>
        <taxon>Neoteleostei</taxon>
        <taxon>Acanthomorphata</taxon>
        <taxon>Carangaria</taxon>
        <taxon>Carangaria incertae sedis</taxon>
        <taxon>Centropomidae</taxon>
        <taxon>Lates</taxon>
    </lineage>
</organism>
<dbReference type="InParanoid" id="A0A4W6CLI3"/>
<name>A0A4W6CLI3_LATCA</name>
<dbReference type="RefSeq" id="XP_018554405.1">
    <property type="nucleotide sequence ID" value="XM_018698889.2"/>
</dbReference>
<dbReference type="Proteomes" id="UP000694890">
    <property type="component" value="Linkage group LG21"/>
</dbReference>
<evidence type="ECO:0000313" key="4">
    <source>
        <dbReference type="Ensembl" id="ENSLCAP00010013163.1"/>
    </source>
</evidence>
<dbReference type="AlphaFoldDB" id="A0A4W6CLI3"/>
<gene>
    <name evidence="4 6" type="primary">tp53i13</name>
</gene>